<feature type="transmembrane region" description="Helical" evidence="7">
    <location>
        <begin position="6"/>
        <end position="27"/>
    </location>
</feature>
<evidence type="ECO:0000256" key="5">
    <source>
        <dbReference type="ARBA" id="ARBA00022989"/>
    </source>
</evidence>
<dbReference type="GO" id="GO:0005886">
    <property type="term" value="C:plasma membrane"/>
    <property type="evidence" value="ECO:0007669"/>
    <property type="project" value="UniProtKB-SubCell"/>
</dbReference>
<dbReference type="EMBL" id="CP065383">
    <property type="protein sequence ID" value="QPM69469.1"/>
    <property type="molecule type" value="Genomic_DNA"/>
</dbReference>
<feature type="transmembrane region" description="Helical" evidence="7">
    <location>
        <begin position="197"/>
        <end position="219"/>
    </location>
</feature>
<evidence type="ECO:0000313" key="10">
    <source>
        <dbReference type="Proteomes" id="UP000594463"/>
    </source>
</evidence>
<comment type="subcellular location">
    <subcellularLocation>
        <location evidence="1 7">Cell membrane</location>
        <topology evidence="1 7">Multi-pass membrane protein</topology>
    </subcellularLocation>
</comment>
<dbReference type="PANTHER" id="PTHR43163:SF6">
    <property type="entry name" value="DIPEPTIDE TRANSPORT SYSTEM PERMEASE PROTEIN DPPB-RELATED"/>
    <property type="match status" value="1"/>
</dbReference>
<feature type="transmembrane region" description="Helical" evidence="7">
    <location>
        <begin position="170"/>
        <end position="191"/>
    </location>
</feature>
<dbReference type="Gene3D" id="1.10.3720.10">
    <property type="entry name" value="MetI-like"/>
    <property type="match status" value="1"/>
</dbReference>
<dbReference type="InterPro" id="IPR035906">
    <property type="entry name" value="MetI-like_sf"/>
</dbReference>
<dbReference type="AlphaFoldDB" id="A0A7T1AP40"/>
<sequence>MKKYILKRLLLLIPVLIGVSILVFVIVRLTPGDPARILAGEHATEEYVQATRERWGLDKPMYVQYYIWFKSLLRGDLGRSITTHSPVVEEIFSRFPATLELSLFAMLLAIVIGILAGIISAIRQYHFFDYFSMTVALFGISMPVFWLGLMLMFVFGLWLDILPISGRINVMIPLLNITGLYVLDSILTLNFRALGSSLLHLILPSIALGTIPMAMIARITRSSMLEIIRQDFIRTERAKGLPERMVIFKHALKNALIPIITVIGMEFGLLLGGAILTETVFAWPGLGRYTVDAVYARDYPAIQGSVLFIAFIFVVVNLITDVLYAYINPRIRYR</sequence>
<dbReference type="Proteomes" id="UP000594463">
    <property type="component" value="Chromosome"/>
</dbReference>
<evidence type="ECO:0000256" key="2">
    <source>
        <dbReference type="ARBA" id="ARBA00022448"/>
    </source>
</evidence>
<feature type="transmembrane region" description="Helical" evidence="7">
    <location>
        <begin position="306"/>
        <end position="327"/>
    </location>
</feature>
<evidence type="ECO:0000256" key="1">
    <source>
        <dbReference type="ARBA" id="ARBA00004651"/>
    </source>
</evidence>
<dbReference type="Pfam" id="PF19300">
    <property type="entry name" value="BPD_transp_1_N"/>
    <property type="match status" value="1"/>
</dbReference>
<organism evidence="9 10">
    <name type="scientific">Atribacter laminatus</name>
    <dbReference type="NCBI Taxonomy" id="2847778"/>
    <lineage>
        <taxon>Bacteria</taxon>
        <taxon>Pseudomonadati</taxon>
        <taxon>Atribacterota</taxon>
        <taxon>Atribacteria</taxon>
        <taxon>Atribacterales</taxon>
        <taxon>Atribacteraceae</taxon>
        <taxon>Atribacter</taxon>
    </lineage>
</organism>
<dbReference type="CDD" id="cd06261">
    <property type="entry name" value="TM_PBP2"/>
    <property type="match status" value="1"/>
</dbReference>
<dbReference type="GO" id="GO:0055085">
    <property type="term" value="P:transmembrane transport"/>
    <property type="evidence" value="ECO:0007669"/>
    <property type="project" value="InterPro"/>
</dbReference>
<dbReference type="PROSITE" id="PS50928">
    <property type="entry name" value="ABC_TM1"/>
    <property type="match status" value="1"/>
</dbReference>
<dbReference type="KEGG" id="alam:RT761_02702"/>
<keyword evidence="2 7" id="KW-0813">Transport</keyword>
<evidence type="ECO:0000256" key="7">
    <source>
        <dbReference type="RuleBase" id="RU363032"/>
    </source>
</evidence>
<accession>A0A7T1AP40</accession>
<dbReference type="InterPro" id="IPR045621">
    <property type="entry name" value="BPD_transp_1_N"/>
</dbReference>
<evidence type="ECO:0000259" key="8">
    <source>
        <dbReference type="PROSITE" id="PS50928"/>
    </source>
</evidence>
<evidence type="ECO:0000256" key="3">
    <source>
        <dbReference type="ARBA" id="ARBA00022475"/>
    </source>
</evidence>
<feature type="transmembrane region" description="Helical" evidence="7">
    <location>
        <begin position="134"/>
        <end position="158"/>
    </location>
</feature>
<dbReference type="SUPFAM" id="SSF161098">
    <property type="entry name" value="MetI-like"/>
    <property type="match status" value="1"/>
</dbReference>
<feature type="domain" description="ABC transmembrane type-1" evidence="8">
    <location>
        <begin position="95"/>
        <end position="324"/>
    </location>
</feature>
<protein>
    <submittedName>
        <fullName evidence="9">Dipeptide transport system permease protein DppB</fullName>
    </submittedName>
</protein>
<keyword evidence="10" id="KW-1185">Reference proteome</keyword>
<dbReference type="Pfam" id="PF00528">
    <property type="entry name" value="BPD_transp_1"/>
    <property type="match status" value="1"/>
</dbReference>
<feature type="transmembrane region" description="Helical" evidence="7">
    <location>
        <begin position="255"/>
        <end position="276"/>
    </location>
</feature>
<dbReference type="InterPro" id="IPR000515">
    <property type="entry name" value="MetI-like"/>
</dbReference>
<keyword evidence="4 7" id="KW-0812">Transmembrane</keyword>
<evidence type="ECO:0000256" key="4">
    <source>
        <dbReference type="ARBA" id="ARBA00022692"/>
    </source>
</evidence>
<name>A0A7T1AP40_ATRLM</name>
<reference evidence="9 10" key="1">
    <citation type="journal article" date="2021" name="Nat. Commun.">
        <title>Isolation of a member of the candidate phylum Atribacteria reveals a unique cell membrane structure.</title>
        <authorList>
            <person name="Taiki K."/>
            <person name="Nobu M.K."/>
            <person name="Kusada H."/>
            <person name="Meng X.-Y."/>
            <person name="Hosoki N."/>
            <person name="Uematsu K."/>
            <person name="Yoshioka H."/>
            <person name="Kamagata Y."/>
            <person name="Tamaki H."/>
        </authorList>
    </citation>
    <scope>NUCLEOTIDE SEQUENCE [LARGE SCALE GENOMIC DNA]</scope>
    <source>
        <strain evidence="9 10">RT761</strain>
    </source>
</reference>
<keyword evidence="3" id="KW-1003">Cell membrane</keyword>
<proteinExistence type="inferred from homology"/>
<evidence type="ECO:0000256" key="6">
    <source>
        <dbReference type="ARBA" id="ARBA00023136"/>
    </source>
</evidence>
<feature type="transmembrane region" description="Helical" evidence="7">
    <location>
        <begin position="101"/>
        <end position="122"/>
    </location>
</feature>
<keyword evidence="6 7" id="KW-0472">Membrane</keyword>
<gene>
    <name evidence="9" type="primary">dppB_2</name>
    <name evidence="9" type="ORF">RT761_02702</name>
</gene>
<evidence type="ECO:0000313" key="9">
    <source>
        <dbReference type="EMBL" id="QPM69469.1"/>
    </source>
</evidence>
<dbReference type="PANTHER" id="PTHR43163">
    <property type="entry name" value="DIPEPTIDE TRANSPORT SYSTEM PERMEASE PROTEIN DPPB-RELATED"/>
    <property type="match status" value="1"/>
</dbReference>
<comment type="similarity">
    <text evidence="7">Belongs to the binding-protein-dependent transport system permease family.</text>
</comment>
<dbReference type="RefSeq" id="WP_218111946.1">
    <property type="nucleotide sequence ID" value="NZ_CP065383.1"/>
</dbReference>
<keyword evidence="5 7" id="KW-1133">Transmembrane helix</keyword>